<dbReference type="Pfam" id="PF05656">
    <property type="entry name" value="DUF805"/>
    <property type="match status" value="1"/>
</dbReference>
<evidence type="ECO:0000313" key="3">
    <source>
        <dbReference type="EMBL" id="RHK26831.1"/>
    </source>
</evidence>
<evidence type="ECO:0000313" key="4">
    <source>
        <dbReference type="Proteomes" id="UP000285262"/>
    </source>
</evidence>
<dbReference type="Proteomes" id="UP000285262">
    <property type="component" value="Unassembled WGS sequence"/>
</dbReference>
<reference evidence="3 4" key="1">
    <citation type="submission" date="2018-08" db="EMBL/GenBank/DDBJ databases">
        <title>A genome reference for cultivated species of the human gut microbiota.</title>
        <authorList>
            <person name="Zou Y."/>
            <person name="Xue W."/>
            <person name="Luo G."/>
        </authorList>
    </citation>
    <scope>NUCLEOTIDE SEQUENCE [LARGE SCALE GENOMIC DNA]</scope>
    <source>
        <strain evidence="3 4">AF45-19</strain>
    </source>
</reference>
<dbReference type="InterPro" id="IPR008523">
    <property type="entry name" value="DUF805"/>
</dbReference>
<gene>
    <name evidence="3" type="ORF">DW072_03680</name>
</gene>
<comment type="caution">
    <text evidence="3">The sequence shown here is derived from an EMBL/GenBank/DDBJ whole genome shotgun (WGS) entry which is preliminary data.</text>
</comment>
<dbReference type="GO" id="GO:0016020">
    <property type="term" value="C:membrane"/>
    <property type="evidence" value="ECO:0007669"/>
    <property type="project" value="InterPro"/>
</dbReference>
<dbReference type="AlphaFoldDB" id="A0A3E4SAF8"/>
<sequence length="196" mass="21841">MPPQAAPRQSRPNSRFSYGQGIPSRRNGTWTPDHQCTFGNAIKRFFDGYLEFKGRSGRREFWFAMLFVIPVSVILFFIPVIGILWGMAVATPAIAISFRRLHDANRNGWWFLLGQAGNILALALLFVIGIGLLCIQIGMIMVIPHEPPNIDFHNPNSFAGMLLILFYASLGMVGVSLIIQACLYALPSKPEGARFD</sequence>
<keyword evidence="2" id="KW-0812">Transmembrane</keyword>
<evidence type="ECO:0000256" key="1">
    <source>
        <dbReference type="SAM" id="MobiDB-lite"/>
    </source>
</evidence>
<feature type="transmembrane region" description="Helical" evidence="2">
    <location>
        <begin position="61"/>
        <end position="88"/>
    </location>
</feature>
<dbReference type="EMBL" id="QRNG01000003">
    <property type="protein sequence ID" value="RHK26831.1"/>
    <property type="molecule type" value="Genomic_DNA"/>
</dbReference>
<proteinExistence type="predicted"/>
<evidence type="ECO:0000256" key="2">
    <source>
        <dbReference type="SAM" id="Phobius"/>
    </source>
</evidence>
<keyword evidence="2" id="KW-0472">Membrane</keyword>
<feature type="region of interest" description="Disordered" evidence="1">
    <location>
        <begin position="1"/>
        <end position="31"/>
    </location>
</feature>
<keyword evidence="2" id="KW-1133">Transmembrane helix</keyword>
<feature type="transmembrane region" description="Helical" evidence="2">
    <location>
        <begin position="162"/>
        <end position="186"/>
    </location>
</feature>
<feature type="transmembrane region" description="Helical" evidence="2">
    <location>
        <begin position="109"/>
        <end position="142"/>
    </location>
</feature>
<accession>A0A3E4SAF8</accession>
<name>A0A3E4SAF8_BIFAD</name>
<organism evidence="3 4">
    <name type="scientific">Bifidobacterium adolescentis</name>
    <dbReference type="NCBI Taxonomy" id="1680"/>
    <lineage>
        <taxon>Bacteria</taxon>
        <taxon>Bacillati</taxon>
        <taxon>Actinomycetota</taxon>
        <taxon>Actinomycetes</taxon>
        <taxon>Bifidobacteriales</taxon>
        <taxon>Bifidobacteriaceae</taxon>
        <taxon>Bifidobacterium</taxon>
    </lineage>
</organism>
<protein>
    <submittedName>
        <fullName evidence="3">DUF805 domain-containing protein</fullName>
    </submittedName>
</protein>